<accession>A0A5B7E144</accession>
<dbReference type="Proteomes" id="UP000324222">
    <property type="component" value="Unassembled WGS sequence"/>
</dbReference>
<organism evidence="1 2">
    <name type="scientific">Portunus trituberculatus</name>
    <name type="common">Swimming crab</name>
    <name type="synonym">Neptunus trituberculatus</name>
    <dbReference type="NCBI Taxonomy" id="210409"/>
    <lineage>
        <taxon>Eukaryota</taxon>
        <taxon>Metazoa</taxon>
        <taxon>Ecdysozoa</taxon>
        <taxon>Arthropoda</taxon>
        <taxon>Crustacea</taxon>
        <taxon>Multicrustacea</taxon>
        <taxon>Malacostraca</taxon>
        <taxon>Eumalacostraca</taxon>
        <taxon>Eucarida</taxon>
        <taxon>Decapoda</taxon>
        <taxon>Pleocyemata</taxon>
        <taxon>Brachyura</taxon>
        <taxon>Eubrachyura</taxon>
        <taxon>Portunoidea</taxon>
        <taxon>Portunidae</taxon>
        <taxon>Portuninae</taxon>
        <taxon>Portunus</taxon>
    </lineage>
</organism>
<dbReference type="AlphaFoldDB" id="A0A5B7E144"/>
<evidence type="ECO:0000313" key="2">
    <source>
        <dbReference type="Proteomes" id="UP000324222"/>
    </source>
</evidence>
<protein>
    <submittedName>
        <fullName evidence="1">Uncharacterized protein</fullName>
    </submittedName>
</protein>
<evidence type="ECO:0000313" key="1">
    <source>
        <dbReference type="EMBL" id="MPC26923.1"/>
    </source>
</evidence>
<proteinExistence type="predicted"/>
<comment type="caution">
    <text evidence="1">The sequence shown here is derived from an EMBL/GenBank/DDBJ whole genome shotgun (WGS) entry which is preliminary data.</text>
</comment>
<dbReference type="EMBL" id="VSRR010001671">
    <property type="protein sequence ID" value="MPC26923.1"/>
    <property type="molecule type" value="Genomic_DNA"/>
</dbReference>
<name>A0A5B7E144_PORTR</name>
<reference evidence="1" key="1">
    <citation type="submission" date="2019-05" db="EMBL/GenBank/DDBJ databases">
        <title>Another draft genome of Portunus trituberculatus and its Hox gene families provides insights of decapod evolution.</title>
        <authorList>
            <person name="Jeong J.-H."/>
            <person name="Song I."/>
            <person name="Kim S."/>
            <person name="Choi T."/>
            <person name="Kim D."/>
            <person name="Ryu S."/>
            <person name="Kim W."/>
        </authorList>
    </citation>
    <scope>NUCLEOTIDE SEQUENCE [LARGE SCALE GENOMIC DNA]</scope>
    <source>
        <tissue evidence="1">Muscle</tissue>
    </source>
</reference>
<sequence>MKDYITALRGGMRHSYYTGTLSIQKITQPRKPPTYMYLVVLPEEIIKHGEVAKGTTTELAGRRAASLGCERPLQDTVSLLRGGVYKGQRGRSCLHRKISDTCENH</sequence>
<keyword evidence="2" id="KW-1185">Reference proteome</keyword>
<gene>
    <name evidence="1" type="ORF">E2C01_020074</name>
</gene>